<gene>
    <name evidence="2" type="ORF">RM553_00440</name>
</gene>
<feature type="domain" description="Glycosyltransferase 2-like" evidence="1">
    <location>
        <begin position="7"/>
        <end position="157"/>
    </location>
</feature>
<dbReference type="SUPFAM" id="SSF53448">
    <property type="entry name" value="Nucleotide-diphospho-sugar transferases"/>
    <property type="match status" value="1"/>
</dbReference>
<protein>
    <submittedName>
        <fullName evidence="2">Glycosyltransferase family 2 protein</fullName>
    </submittedName>
</protein>
<evidence type="ECO:0000313" key="3">
    <source>
        <dbReference type="Proteomes" id="UP001262889"/>
    </source>
</evidence>
<reference evidence="2 3" key="1">
    <citation type="submission" date="2023-09" db="EMBL/GenBank/DDBJ databases">
        <authorList>
            <person name="Rey-Velasco X."/>
        </authorList>
    </citation>
    <scope>NUCLEOTIDE SEQUENCE [LARGE SCALE GENOMIC DNA]</scope>
    <source>
        <strain evidence="2 3">F363</strain>
    </source>
</reference>
<keyword evidence="3" id="KW-1185">Reference proteome</keyword>
<dbReference type="InterPro" id="IPR001173">
    <property type="entry name" value="Glyco_trans_2-like"/>
</dbReference>
<dbReference type="EMBL" id="JAVRHQ010000001">
    <property type="protein sequence ID" value="MDT0641285.1"/>
    <property type="molecule type" value="Genomic_DNA"/>
</dbReference>
<dbReference type="InterPro" id="IPR050256">
    <property type="entry name" value="Glycosyltransferase_2"/>
</dbReference>
<evidence type="ECO:0000313" key="2">
    <source>
        <dbReference type="EMBL" id="MDT0641285.1"/>
    </source>
</evidence>
<name>A0ABU3C4L8_9FLAO</name>
<accession>A0ABU3C4L8</accession>
<dbReference type="RefSeq" id="WP_311532909.1">
    <property type="nucleotide sequence ID" value="NZ_JAVRHQ010000001.1"/>
</dbReference>
<comment type="caution">
    <text evidence="2">The sequence shown here is derived from an EMBL/GenBank/DDBJ whole genome shotgun (WGS) entry which is preliminary data.</text>
</comment>
<evidence type="ECO:0000259" key="1">
    <source>
        <dbReference type="Pfam" id="PF00535"/>
    </source>
</evidence>
<organism evidence="2 3">
    <name type="scientific">Autumnicola tepida</name>
    <dbReference type="NCBI Taxonomy" id="3075595"/>
    <lineage>
        <taxon>Bacteria</taxon>
        <taxon>Pseudomonadati</taxon>
        <taxon>Bacteroidota</taxon>
        <taxon>Flavobacteriia</taxon>
        <taxon>Flavobacteriales</taxon>
        <taxon>Flavobacteriaceae</taxon>
        <taxon>Autumnicola</taxon>
    </lineage>
</organism>
<dbReference type="Proteomes" id="UP001262889">
    <property type="component" value="Unassembled WGS sequence"/>
</dbReference>
<sequence length="230" mass="26082">MPPIIKVIIPAFNEAESIGRVISEIPKAVSEVIVVNNNSTDATEENARMAGATVLREEKKGYGYACLKGMDYVASQKDQPFIIVFLDGDYSDYPSELTKITEPIIEENLDFVVGTRVKKWRENGSMTFPQIFGNWLATTLMRLFFNARFTDLGPFRAIKYEKLLKLNMEDKTYGWTVEMQLKALKHNLSYTEVPVHYKNRIGVSKVSGTVKGAIFAGIKILGWIFKYSFK</sequence>
<dbReference type="InterPro" id="IPR029044">
    <property type="entry name" value="Nucleotide-diphossugar_trans"/>
</dbReference>
<dbReference type="PANTHER" id="PTHR48090:SF7">
    <property type="entry name" value="RFBJ PROTEIN"/>
    <property type="match status" value="1"/>
</dbReference>
<dbReference type="Gene3D" id="3.90.550.10">
    <property type="entry name" value="Spore Coat Polysaccharide Biosynthesis Protein SpsA, Chain A"/>
    <property type="match status" value="1"/>
</dbReference>
<dbReference type="Pfam" id="PF00535">
    <property type="entry name" value="Glycos_transf_2"/>
    <property type="match status" value="1"/>
</dbReference>
<proteinExistence type="predicted"/>
<dbReference type="PANTHER" id="PTHR48090">
    <property type="entry name" value="UNDECAPRENYL-PHOSPHATE 4-DEOXY-4-FORMAMIDO-L-ARABINOSE TRANSFERASE-RELATED"/>
    <property type="match status" value="1"/>
</dbReference>
<dbReference type="CDD" id="cd04179">
    <property type="entry name" value="DPM_DPG-synthase_like"/>
    <property type="match status" value="1"/>
</dbReference>